<keyword evidence="4" id="KW-0539">Nucleus</keyword>
<dbReference type="GO" id="GO:0006325">
    <property type="term" value="P:chromatin organization"/>
    <property type="evidence" value="ECO:0007669"/>
    <property type="project" value="UniProtKB-KW"/>
</dbReference>
<dbReference type="PANTHER" id="PTHR22970:SF14">
    <property type="entry name" value="AT-RICH INTERACTIVE DOMAIN-CONTAINING PROTEIN 2"/>
    <property type="match status" value="1"/>
</dbReference>
<protein>
    <submittedName>
        <fullName evidence="7">AT-rich interactive domain-containing protein 2</fullName>
    </submittedName>
</protein>
<keyword evidence="8" id="KW-1185">Reference proteome</keyword>
<dbReference type="PROSITE" id="PS51011">
    <property type="entry name" value="ARID"/>
    <property type="match status" value="1"/>
</dbReference>
<dbReference type="InterPro" id="IPR052406">
    <property type="entry name" value="Chromatin_Remodeling_Comp"/>
</dbReference>
<dbReference type="SMART" id="SM00501">
    <property type="entry name" value="BRIGHT"/>
    <property type="match status" value="1"/>
</dbReference>
<dbReference type="InterPro" id="IPR011989">
    <property type="entry name" value="ARM-like"/>
</dbReference>
<accession>A0A6A4WD83</accession>
<keyword evidence="1" id="KW-0156">Chromatin regulator</keyword>
<evidence type="ECO:0000256" key="4">
    <source>
        <dbReference type="ARBA" id="ARBA00023242"/>
    </source>
</evidence>
<dbReference type="Pfam" id="PF01388">
    <property type="entry name" value="ARID"/>
    <property type="match status" value="1"/>
</dbReference>
<sequence length="517" mass="57119">MAQLLNKDPAVYRKEADAFLSDLKGFHGGRGTAFQRTPKIGGTDVDLYLLYVLVTTRGGWEKVNDYNEWDTLAPLFGMPMACVNVGLALKQIYLRYLDHYEKVHFHGEELYGRHDDEMIMHDSTSRSSRRHNVRALNAVPMTYNSGQHIVSDALRQSLGMSAPRQPSEYDRLLLSLLGPLPNEQDFAINLCTLLSNEGRHELRLNKHPRLLGALLAHAGVFTDGYTQKYMLENYSRTKRQNLVAFWRDSLSEKKLLRLLSVHYAPERRPQTGPAGGRDPALLFSPARAELHHLSDSESEEEPDAELEAEVAALSSPSGSAATDEDDLFCLGTQLGVLERTGHRVLQVAQVLRSLSFEPENAAVMAASAACLRFLLLCAHCRWGSLSSSARDTLGNIAGDVVLRDAASDRLGRLLVHYVARGVQHADRSVVLASLEVLNKLAQDERNEEPLVAALDTRIMQTVCTYLSLHDILLLISSLECLLGLTSLGEDTCRAVARAPGAVSMLVSLVTVEVSKRG</sequence>
<dbReference type="PANTHER" id="PTHR22970">
    <property type="entry name" value="AT-RICH INTERACTIVE DOMAIN-CONTAINING PROTEIN 2"/>
    <property type="match status" value="1"/>
</dbReference>
<dbReference type="Proteomes" id="UP000440578">
    <property type="component" value="Unassembled WGS sequence"/>
</dbReference>
<dbReference type="Gene3D" id="1.25.10.10">
    <property type="entry name" value="Leucine-rich Repeat Variant"/>
    <property type="match status" value="1"/>
</dbReference>
<dbReference type="GO" id="GO:0003677">
    <property type="term" value="F:DNA binding"/>
    <property type="evidence" value="ECO:0007669"/>
    <property type="project" value="InterPro"/>
</dbReference>
<dbReference type="SUPFAM" id="SSF48371">
    <property type="entry name" value="ARM repeat"/>
    <property type="match status" value="1"/>
</dbReference>
<reference evidence="7 8" key="1">
    <citation type="submission" date="2019-07" db="EMBL/GenBank/DDBJ databases">
        <title>Draft genome assembly of a fouling barnacle, Amphibalanus amphitrite (Darwin, 1854): The first reference genome for Thecostraca.</title>
        <authorList>
            <person name="Kim W."/>
        </authorList>
    </citation>
    <scope>NUCLEOTIDE SEQUENCE [LARGE SCALE GENOMIC DNA]</scope>
    <source>
        <strain evidence="7">SNU_AA5</strain>
        <tissue evidence="7">Soma without cirri and trophi</tissue>
    </source>
</reference>
<dbReference type="SMART" id="SM01014">
    <property type="entry name" value="ARID"/>
    <property type="match status" value="1"/>
</dbReference>
<gene>
    <name evidence="7" type="primary">ARID2</name>
    <name evidence="7" type="ORF">FJT64_026152</name>
</gene>
<dbReference type="OrthoDB" id="338531at2759"/>
<dbReference type="Gene3D" id="1.10.150.60">
    <property type="entry name" value="ARID DNA-binding domain"/>
    <property type="match status" value="1"/>
</dbReference>
<evidence type="ECO:0000256" key="2">
    <source>
        <dbReference type="ARBA" id="ARBA00023015"/>
    </source>
</evidence>
<dbReference type="InterPro" id="IPR036431">
    <property type="entry name" value="ARID_dom_sf"/>
</dbReference>
<dbReference type="SUPFAM" id="SSF46774">
    <property type="entry name" value="ARID-like"/>
    <property type="match status" value="1"/>
</dbReference>
<organism evidence="7 8">
    <name type="scientific">Amphibalanus amphitrite</name>
    <name type="common">Striped barnacle</name>
    <name type="synonym">Balanus amphitrite</name>
    <dbReference type="NCBI Taxonomy" id="1232801"/>
    <lineage>
        <taxon>Eukaryota</taxon>
        <taxon>Metazoa</taxon>
        <taxon>Ecdysozoa</taxon>
        <taxon>Arthropoda</taxon>
        <taxon>Crustacea</taxon>
        <taxon>Multicrustacea</taxon>
        <taxon>Cirripedia</taxon>
        <taxon>Thoracica</taxon>
        <taxon>Thoracicalcarea</taxon>
        <taxon>Balanomorpha</taxon>
        <taxon>Balanoidea</taxon>
        <taxon>Balanidae</taxon>
        <taxon>Amphibalaninae</taxon>
        <taxon>Amphibalanus</taxon>
    </lineage>
</organism>
<dbReference type="InterPro" id="IPR001606">
    <property type="entry name" value="ARID_dom"/>
</dbReference>
<evidence type="ECO:0000256" key="1">
    <source>
        <dbReference type="ARBA" id="ARBA00022853"/>
    </source>
</evidence>
<feature type="compositionally biased region" description="Acidic residues" evidence="5">
    <location>
        <begin position="296"/>
        <end position="308"/>
    </location>
</feature>
<feature type="domain" description="ARID" evidence="6">
    <location>
        <begin position="13"/>
        <end position="105"/>
    </location>
</feature>
<keyword evidence="2" id="KW-0805">Transcription regulation</keyword>
<feature type="region of interest" description="Disordered" evidence="5">
    <location>
        <begin position="292"/>
        <end position="321"/>
    </location>
</feature>
<name>A0A6A4WD83_AMPAM</name>
<dbReference type="EMBL" id="VIIS01001147">
    <property type="protein sequence ID" value="KAF0301610.1"/>
    <property type="molecule type" value="Genomic_DNA"/>
</dbReference>
<dbReference type="AlphaFoldDB" id="A0A6A4WD83"/>
<evidence type="ECO:0000256" key="3">
    <source>
        <dbReference type="ARBA" id="ARBA00023163"/>
    </source>
</evidence>
<evidence type="ECO:0000313" key="7">
    <source>
        <dbReference type="EMBL" id="KAF0301610.1"/>
    </source>
</evidence>
<evidence type="ECO:0000259" key="6">
    <source>
        <dbReference type="PROSITE" id="PS51011"/>
    </source>
</evidence>
<keyword evidence="3" id="KW-0804">Transcription</keyword>
<comment type="caution">
    <text evidence="7">The sequence shown here is derived from an EMBL/GenBank/DDBJ whole genome shotgun (WGS) entry which is preliminary data.</text>
</comment>
<dbReference type="InterPro" id="IPR016024">
    <property type="entry name" value="ARM-type_fold"/>
</dbReference>
<evidence type="ECO:0000256" key="5">
    <source>
        <dbReference type="SAM" id="MobiDB-lite"/>
    </source>
</evidence>
<proteinExistence type="predicted"/>
<evidence type="ECO:0000313" key="8">
    <source>
        <dbReference type="Proteomes" id="UP000440578"/>
    </source>
</evidence>